<keyword evidence="1" id="KW-1133">Transmembrane helix</keyword>
<accession>A0ABV0RSD1</accession>
<feature type="transmembrane region" description="Helical" evidence="1">
    <location>
        <begin position="106"/>
        <end position="128"/>
    </location>
</feature>
<dbReference type="EMBL" id="JAHRIN010053739">
    <property type="protein sequence ID" value="MEQ2210591.1"/>
    <property type="molecule type" value="Genomic_DNA"/>
</dbReference>
<evidence type="ECO:0000313" key="3">
    <source>
        <dbReference type="Proteomes" id="UP001434883"/>
    </source>
</evidence>
<reference evidence="2 3" key="1">
    <citation type="submission" date="2021-06" db="EMBL/GenBank/DDBJ databases">
        <authorList>
            <person name="Palmer J.M."/>
        </authorList>
    </citation>
    <scope>NUCLEOTIDE SEQUENCE [LARGE SCALE GENOMIC DNA]</scope>
    <source>
        <strain evidence="2 3">XC_2019</strain>
        <tissue evidence="2">Muscle</tissue>
    </source>
</reference>
<keyword evidence="3" id="KW-1185">Reference proteome</keyword>
<evidence type="ECO:0000256" key="1">
    <source>
        <dbReference type="SAM" id="Phobius"/>
    </source>
</evidence>
<protein>
    <submittedName>
        <fullName evidence="2">Uncharacterized protein</fullName>
    </submittedName>
</protein>
<keyword evidence="1" id="KW-0472">Membrane</keyword>
<keyword evidence="1" id="KW-0812">Transmembrane</keyword>
<feature type="transmembrane region" description="Helical" evidence="1">
    <location>
        <begin position="81"/>
        <end position="100"/>
    </location>
</feature>
<comment type="caution">
    <text evidence="2">The sequence shown here is derived from an EMBL/GenBank/DDBJ whole genome shotgun (WGS) entry which is preliminary data.</text>
</comment>
<evidence type="ECO:0000313" key="2">
    <source>
        <dbReference type="EMBL" id="MEQ2210591.1"/>
    </source>
</evidence>
<name>A0ABV0RSD1_9TELE</name>
<organism evidence="2 3">
    <name type="scientific">Xenoophorus captivus</name>
    <dbReference type="NCBI Taxonomy" id="1517983"/>
    <lineage>
        <taxon>Eukaryota</taxon>
        <taxon>Metazoa</taxon>
        <taxon>Chordata</taxon>
        <taxon>Craniata</taxon>
        <taxon>Vertebrata</taxon>
        <taxon>Euteleostomi</taxon>
        <taxon>Actinopterygii</taxon>
        <taxon>Neopterygii</taxon>
        <taxon>Teleostei</taxon>
        <taxon>Neoteleostei</taxon>
        <taxon>Acanthomorphata</taxon>
        <taxon>Ovalentaria</taxon>
        <taxon>Atherinomorphae</taxon>
        <taxon>Cyprinodontiformes</taxon>
        <taxon>Goodeidae</taxon>
        <taxon>Xenoophorus</taxon>
    </lineage>
</organism>
<sequence length="175" mass="19017">PLPIDAANETYMLQRPSSLFWFHSIKSLSCLEISSVTLTPMSSPDSNMSTGLLTPPPAKPTVPPPKATEGFSIPRPRVNTLCFLLLCCFWFSCFFILPLRRDSCEVLVSAQMGCLTVCVFVQAGSVSMKPQSTDIFDMVPFSPVTPLVPTKASNGCPPPPPTTLPPDISEFIFSC</sequence>
<gene>
    <name evidence="2" type="ORF">XENOCAPTIV_016028</name>
</gene>
<dbReference type="Proteomes" id="UP001434883">
    <property type="component" value="Unassembled WGS sequence"/>
</dbReference>
<feature type="non-terminal residue" evidence="2">
    <location>
        <position position="1"/>
    </location>
</feature>
<proteinExistence type="predicted"/>